<dbReference type="NCBIfam" id="TIGR00756">
    <property type="entry name" value="PPR"/>
    <property type="match status" value="3"/>
</dbReference>
<accession>A0A6J5V239</accession>
<dbReference type="Pfam" id="PF01535">
    <property type="entry name" value="PPR"/>
    <property type="match status" value="3"/>
</dbReference>
<protein>
    <recommendedName>
        <fullName evidence="6">Pentatricopeptide repeat-containing protein</fullName>
    </recommendedName>
</protein>
<evidence type="ECO:0000313" key="4">
    <source>
        <dbReference type="EMBL" id="CAB4281694.1"/>
    </source>
</evidence>
<evidence type="ECO:0000256" key="2">
    <source>
        <dbReference type="PROSITE-ProRule" id="PRU00708"/>
    </source>
</evidence>
<evidence type="ECO:0000313" key="5">
    <source>
        <dbReference type="Proteomes" id="UP000507222"/>
    </source>
</evidence>
<proteinExistence type="predicted"/>
<dbReference type="Pfam" id="PF20431">
    <property type="entry name" value="E_motif"/>
    <property type="match status" value="1"/>
</dbReference>
<keyword evidence="3" id="KW-1133">Transmembrane helix</keyword>
<dbReference type="GO" id="GO:0003723">
    <property type="term" value="F:RNA binding"/>
    <property type="evidence" value="ECO:0007669"/>
    <property type="project" value="InterPro"/>
</dbReference>
<dbReference type="GO" id="GO:0009451">
    <property type="term" value="P:RNA modification"/>
    <property type="evidence" value="ECO:0007669"/>
    <property type="project" value="InterPro"/>
</dbReference>
<evidence type="ECO:0008006" key="6">
    <source>
        <dbReference type="Google" id="ProtNLM"/>
    </source>
</evidence>
<dbReference type="Pfam" id="PF13041">
    <property type="entry name" value="PPR_2"/>
    <property type="match status" value="2"/>
</dbReference>
<gene>
    <name evidence="4" type="ORF">CURHAP_LOCUS34824</name>
</gene>
<dbReference type="Proteomes" id="UP000507222">
    <property type="component" value="Unassembled WGS sequence"/>
</dbReference>
<dbReference type="Gene3D" id="1.25.40.10">
    <property type="entry name" value="Tetratricopeptide repeat domain"/>
    <property type="match status" value="3"/>
</dbReference>
<keyword evidence="3" id="KW-0472">Membrane</keyword>
<name>A0A6J5V239_PRUAR</name>
<dbReference type="FunFam" id="1.25.40.10:FF:000242">
    <property type="entry name" value="Pentatricopeptide repeat-containing protein"/>
    <property type="match status" value="1"/>
</dbReference>
<dbReference type="FunFam" id="1.25.40.10:FF:000427">
    <property type="entry name" value="Pentatricopeptide repeat-containing protein chloroplastic"/>
    <property type="match status" value="1"/>
</dbReference>
<dbReference type="InterPro" id="IPR046960">
    <property type="entry name" value="PPR_At4g14850-like_plant"/>
</dbReference>
<feature type="transmembrane region" description="Helical" evidence="3">
    <location>
        <begin position="655"/>
        <end position="675"/>
    </location>
</feature>
<dbReference type="AlphaFoldDB" id="A0A6J5V239"/>
<evidence type="ECO:0000256" key="3">
    <source>
        <dbReference type="SAM" id="Phobius"/>
    </source>
</evidence>
<feature type="repeat" description="PPR" evidence="2">
    <location>
        <begin position="267"/>
        <end position="301"/>
    </location>
</feature>
<feature type="repeat" description="PPR" evidence="2">
    <location>
        <begin position="302"/>
        <end position="337"/>
    </location>
</feature>
<dbReference type="EMBL" id="CAEKDK010000006">
    <property type="protein sequence ID" value="CAB4281694.1"/>
    <property type="molecule type" value="Genomic_DNA"/>
</dbReference>
<feature type="transmembrane region" description="Helical" evidence="3">
    <location>
        <begin position="627"/>
        <end position="648"/>
    </location>
</feature>
<dbReference type="InterPro" id="IPR046848">
    <property type="entry name" value="E_motif"/>
</dbReference>
<evidence type="ECO:0000256" key="1">
    <source>
        <dbReference type="ARBA" id="ARBA00022737"/>
    </source>
</evidence>
<feature type="repeat" description="PPR" evidence="2">
    <location>
        <begin position="65"/>
        <end position="99"/>
    </location>
</feature>
<sequence length="724" mass="80519">MVSRQIQLLIQRSSSAAHLLQLHSLVLKTGLDHNPNFVSHYIYAACSISVEFSKLVFDHIPIKPPLFAWNSIIRAFTNSSNPLESLNFFFHLHRIGLKPDNFTYPFVLKACGRCSIIGVGGPVHSLILKVGFDSDRYIRNTLLRMYAACGAIGLARRVFDEMTVRDVVSWSSMIAGYVACNCPFDAFKVFQDMKLANENPNSVTLVSLLSACTRLLNFRAGESIHCYIVVNCIGIDVALGTALLEMYSKCGHVEKAFQVFNSMNEKNLQSWTIMISGLADHGHGKDAISLFTRMEQTGLVPDSMSFSAILSACSHLGLVHKGQQFFNQMVRTYGIRPTLEHYGCLVDLLGRAGLIEEAYEIIKNMPMEPNSVILRSFLGACRNHGVAITLDDKLRKLLISEPNLGANYVLAASVSSLSGCWNDAADLRVAMKQNGLVKVPGCSWVERGDGQNGHEERKDPEESWIRMTGQESVGVPTRKSSFVGAYENFSECQEQIETSQLNFFLDAANVQELVFKNIGLCFLICKYKLWKFTLIVEHRVADLFISCMMHSEKFCIVKLLNASPLCQAQVCFVCITSSGSPYLSCSSYHYYSLGSIHDHMLPHGRVKFQLKLAPRSSSWFFYLSENWLPMATMILICGFVGYVVYDAVMATVSELLQRLLVISPLLIVIVVHWLSTGSQVSISIPGSEPGAIHRAGGSPWGVALVLFLLFFLISYQPSLHGLLF</sequence>
<dbReference type="PANTHER" id="PTHR47926:SF436">
    <property type="entry name" value="PENTATRICOPEPTIDE REPEAT-CONTAINING PROTEIN ELI1, CHLOROPLASTIC-LIKE ISOFORM X2"/>
    <property type="match status" value="1"/>
</dbReference>
<organism evidence="4 5">
    <name type="scientific">Prunus armeniaca</name>
    <name type="common">Apricot</name>
    <name type="synonym">Armeniaca vulgaris</name>
    <dbReference type="NCBI Taxonomy" id="36596"/>
    <lineage>
        <taxon>Eukaryota</taxon>
        <taxon>Viridiplantae</taxon>
        <taxon>Streptophyta</taxon>
        <taxon>Embryophyta</taxon>
        <taxon>Tracheophyta</taxon>
        <taxon>Spermatophyta</taxon>
        <taxon>Magnoliopsida</taxon>
        <taxon>eudicotyledons</taxon>
        <taxon>Gunneridae</taxon>
        <taxon>Pentapetalae</taxon>
        <taxon>rosids</taxon>
        <taxon>fabids</taxon>
        <taxon>Rosales</taxon>
        <taxon>Rosaceae</taxon>
        <taxon>Amygdaloideae</taxon>
        <taxon>Amygdaleae</taxon>
        <taxon>Prunus</taxon>
    </lineage>
</organism>
<dbReference type="PROSITE" id="PS51375">
    <property type="entry name" value="PPR"/>
    <property type="match status" value="5"/>
</dbReference>
<reference evidence="4 5" key="1">
    <citation type="submission" date="2020-05" db="EMBL/GenBank/DDBJ databases">
        <authorList>
            <person name="Campoy J."/>
            <person name="Schneeberger K."/>
            <person name="Spophaly S."/>
        </authorList>
    </citation>
    <scope>NUCLEOTIDE SEQUENCE [LARGE SCALE GENOMIC DNA]</scope>
    <source>
        <strain evidence="4">PruArmRojPasFocal</strain>
    </source>
</reference>
<dbReference type="PANTHER" id="PTHR47926">
    <property type="entry name" value="PENTATRICOPEPTIDE REPEAT-CONTAINING PROTEIN"/>
    <property type="match status" value="1"/>
</dbReference>
<feature type="repeat" description="PPR" evidence="2">
    <location>
        <begin position="236"/>
        <end position="266"/>
    </location>
</feature>
<feature type="transmembrane region" description="Helical" evidence="3">
    <location>
        <begin position="695"/>
        <end position="715"/>
    </location>
</feature>
<dbReference type="InterPro" id="IPR011990">
    <property type="entry name" value="TPR-like_helical_dom_sf"/>
</dbReference>
<dbReference type="InterPro" id="IPR002885">
    <property type="entry name" value="PPR_rpt"/>
</dbReference>
<keyword evidence="1" id="KW-0677">Repeat</keyword>
<keyword evidence="3" id="KW-0812">Transmembrane</keyword>
<feature type="repeat" description="PPR" evidence="2">
    <location>
        <begin position="166"/>
        <end position="200"/>
    </location>
</feature>